<keyword evidence="3" id="KW-1185">Reference proteome</keyword>
<evidence type="ECO:0000256" key="1">
    <source>
        <dbReference type="SAM" id="MobiDB-lite"/>
    </source>
</evidence>
<evidence type="ECO:0000313" key="2">
    <source>
        <dbReference type="EMBL" id="GGB37741.1"/>
    </source>
</evidence>
<reference evidence="2" key="2">
    <citation type="submission" date="2020-09" db="EMBL/GenBank/DDBJ databases">
        <authorList>
            <person name="Sun Q."/>
            <person name="Zhou Y."/>
        </authorList>
    </citation>
    <scope>NUCLEOTIDE SEQUENCE</scope>
    <source>
        <strain evidence="2">CGMCC 1.12827</strain>
    </source>
</reference>
<feature type="region of interest" description="Disordered" evidence="1">
    <location>
        <begin position="1"/>
        <end position="67"/>
    </location>
</feature>
<feature type="compositionally biased region" description="Basic and acidic residues" evidence="1">
    <location>
        <begin position="1"/>
        <end position="18"/>
    </location>
</feature>
<protein>
    <submittedName>
        <fullName evidence="2">Uncharacterized protein</fullName>
    </submittedName>
</protein>
<dbReference type="EMBL" id="BMGC01000020">
    <property type="protein sequence ID" value="GGB37741.1"/>
    <property type="molecule type" value="Genomic_DNA"/>
</dbReference>
<sequence>MPQRDHTAGVEHTEDQCAHRQRRLGADEECALVEPIGQTTGRDRQHRGGPELQGHHDAHGQTVGTREMQNQPVLGDALHPGADQRHDLATGPIAIIAHAE</sequence>
<reference evidence="2" key="1">
    <citation type="journal article" date="2014" name="Int. J. Syst. Evol. Microbiol.">
        <title>Complete genome sequence of Corynebacterium casei LMG S-19264T (=DSM 44701T), isolated from a smear-ripened cheese.</title>
        <authorList>
            <consortium name="US DOE Joint Genome Institute (JGI-PGF)"/>
            <person name="Walter F."/>
            <person name="Albersmeier A."/>
            <person name="Kalinowski J."/>
            <person name="Ruckert C."/>
        </authorList>
    </citation>
    <scope>NUCLEOTIDE SEQUENCE</scope>
    <source>
        <strain evidence="2">CGMCC 1.12827</strain>
    </source>
</reference>
<dbReference type="AlphaFoldDB" id="A0A916TB31"/>
<proteinExistence type="predicted"/>
<gene>
    <name evidence="2" type="ORF">GCM10011489_26870</name>
</gene>
<accession>A0A916TB31</accession>
<evidence type="ECO:0000313" key="3">
    <source>
        <dbReference type="Proteomes" id="UP000621454"/>
    </source>
</evidence>
<feature type="compositionally biased region" description="Basic and acidic residues" evidence="1">
    <location>
        <begin position="41"/>
        <end position="59"/>
    </location>
</feature>
<organism evidence="2 3">
    <name type="scientific">Gordonia jinhuaensis</name>
    <dbReference type="NCBI Taxonomy" id="1517702"/>
    <lineage>
        <taxon>Bacteria</taxon>
        <taxon>Bacillati</taxon>
        <taxon>Actinomycetota</taxon>
        <taxon>Actinomycetes</taxon>
        <taxon>Mycobacteriales</taxon>
        <taxon>Gordoniaceae</taxon>
        <taxon>Gordonia</taxon>
    </lineage>
</organism>
<comment type="caution">
    <text evidence="2">The sequence shown here is derived from an EMBL/GenBank/DDBJ whole genome shotgun (WGS) entry which is preliminary data.</text>
</comment>
<name>A0A916TB31_9ACTN</name>
<dbReference type="Proteomes" id="UP000621454">
    <property type="component" value="Unassembled WGS sequence"/>
</dbReference>